<dbReference type="Proteomes" id="UP000887578">
    <property type="component" value="Unplaced"/>
</dbReference>
<evidence type="ECO:0000256" key="1">
    <source>
        <dbReference type="SAM" id="MobiDB-lite"/>
    </source>
</evidence>
<keyword evidence="2" id="KW-0472">Membrane</keyword>
<keyword evidence="2" id="KW-1133">Transmembrane helix</keyword>
<sequence length="75" mass="8461">MACERIEDTHTTTRIPLIALLLFLLISSYPSGKDEIILFLEEGREESESSSTKRVAEPNRADEVDRRESIDGPRG</sequence>
<feature type="compositionally biased region" description="Basic and acidic residues" evidence="1">
    <location>
        <begin position="54"/>
        <end position="75"/>
    </location>
</feature>
<name>A0A914QSR4_9BILA</name>
<proteinExistence type="predicted"/>
<keyword evidence="2" id="KW-0812">Transmembrane</keyword>
<keyword evidence="3" id="KW-1185">Reference proteome</keyword>
<evidence type="ECO:0000313" key="4">
    <source>
        <dbReference type="WBParaSite" id="PDA_v2.g6970.t1"/>
    </source>
</evidence>
<organism evidence="3 4">
    <name type="scientific">Panagrolaimus davidi</name>
    <dbReference type="NCBI Taxonomy" id="227884"/>
    <lineage>
        <taxon>Eukaryota</taxon>
        <taxon>Metazoa</taxon>
        <taxon>Ecdysozoa</taxon>
        <taxon>Nematoda</taxon>
        <taxon>Chromadorea</taxon>
        <taxon>Rhabditida</taxon>
        <taxon>Tylenchina</taxon>
        <taxon>Panagrolaimomorpha</taxon>
        <taxon>Panagrolaimoidea</taxon>
        <taxon>Panagrolaimidae</taxon>
        <taxon>Panagrolaimus</taxon>
    </lineage>
</organism>
<accession>A0A914QSR4</accession>
<protein>
    <submittedName>
        <fullName evidence="4">Uncharacterized protein</fullName>
    </submittedName>
</protein>
<reference evidence="4" key="1">
    <citation type="submission" date="2022-11" db="UniProtKB">
        <authorList>
            <consortium name="WormBaseParasite"/>
        </authorList>
    </citation>
    <scope>IDENTIFICATION</scope>
</reference>
<evidence type="ECO:0000256" key="2">
    <source>
        <dbReference type="SAM" id="Phobius"/>
    </source>
</evidence>
<dbReference type="WBParaSite" id="PDA_v2.g6970.t1">
    <property type="protein sequence ID" value="PDA_v2.g6970.t1"/>
    <property type="gene ID" value="PDA_v2.g6970"/>
</dbReference>
<dbReference type="AlphaFoldDB" id="A0A914QSR4"/>
<feature type="transmembrane region" description="Helical" evidence="2">
    <location>
        <begin position="12"/>
        <end position="30"/>
    </location>
</feature>
<feature type="region of interest" description="Disordered" evidence="1">
    <location>
        <begin position="43"/>
        <end position="75"/>
    </location>
</feature>
<evidence type="ECO:0000313" key="3">
    <source>
        <dbReference type="Proteomes" id="UP000887578"/>
    </source>
</evidence>